<accession>A0A379T337</accession>
<evidence type="ECO:0000313" key="7">
    <source>
        <dbReference type="EMBL" id="SUG45067.1"/>
    </source>
</evidence>
<dbReference type="PROSITE" id="PS51192">
    <property type="entry name" value="HELICASE_ATP_BIND_1"/>
    <property type="match status" value="1"/>
</dbReference>
<dbReference type="InterPro" id="IPR047112">
    <property type="entry name" value="RecG/Mfd"/>
</dbReference>
<dbReference type="GO" id="GO:0003677">
    <property type="term" value="F:DNA binding"/>
    <property type="evidence" value="ECO:0007669"/>
    <property type="project" value="UniProtKB-KW"/>
</dbReference>
<dbReference type="PANTHER" id="PTHR47964">
    <property type="entry name" value="ATP-DEPENDENT DNA HELICASE HOMOLOG RECG, CHLOROPLASTIC"/>
    <property type="match status" value="1"/>
</dbReference>
<keyword evidence="3 7" id="KW-0067">ATP-binding</keyword>
<evidence type="ECO:0000313" key="8">
    <source>
        <dbReference type="Proteomes" id="UP000254741"/>
    </source>
</evidence>
<keyword evidence="2 7" id="KW-0378">Hydrolase</keyword>
<dbReference type="Proteomes" id="UP000254741">
    <property type="component" value="Unassembled WGS sequence"/>
</dbReference>
<gene>
    <name evidence="7" type="primary">recG_2</name>
    <name evidence="7" type="ORF">NCTC8297_00227</name>
</gene>
<dbReference type="Gene3D" id="3.40.50.300">
    <property type="entry name" value="P-loop containing nucleotide triphosphate hydrolases"/>
    <property type="match status" value="1"/>
</dbReference>
<evidence type="ECO:0000256" key="3">
    <source>
        <dbReference type="ARBA" id="ARBA00022806"/>
    </source>
</evidence>
<name>A0A379T337_SALER</name>
<dbReference type="EC" id="3.6.1.-" evidence="7"/>
<dbReference type="InterPro" id="IPR014001">
    <property type="entry name" value="Helicase_ATP-bd"/>
</dbReference>
<dbReference type="GO" id="GO:0003678">
    <property type="term" value="F:DNA helicase activity"/>
    <property type="evidence" value="ECO:0007669"/>
    <property type="project" value="UniProtKB-EC"/>
</dbReference>
<organism evidence="7 8">
    <name type="scientific">Salmonella enterica subsp. arizonae</name>
    <dbReference type="NCBI Taxonomy" id="59203"/>
    <lineage>
        <taxon>Bacteria</taxon>
        <taxon>Pseudomonadati</taxon>
        <taxon>Pseudomonadota</taxon>
        <taxon>Gammaproteobacteria</taxon>
        <taxon>Enterobacterales</taxon>
        <taxon>Enterobacteriaceae</taxon>
        <taxon>Salmonella</taxon>
    </lineage>
</organism>
<keyword evidence="3 7" id="KW-0347">Helicase</keyword>
<keyword evidence="5" id="KW-0234">DNA repair</keyword>
<dbReference type="GO" id="GO:0016787">
    <property type="term" value="F:hydrolase activity"/>
    <property type="evidence" value="ECO:0007669"/>
    <property type="project" value="UniProtKB-KW"/>
</dbReference>
<sequence length="167" mass="18322">MSLPEALRTLHRPPPTLQLADLETGQHPAQRRLILEELLAHNLSMLALRAGAQRYHAQPLSTNDTLKHQLLASLPFNPTGGAGAGWWQRVERDMALDVPMMRLVQGDVGSGKTLVAALAALRAIVHGKQVALMAPTELLAEQHANNFRNWFAPLGIEVGWLAGKQKR</sequence>
<proteinExistence type="predicted"/>
<dbReference type="SUPFAM" id="SSF52540">
    <property type="entry name" value="P-loop containing nucleoside triphosphate hydrolases"/>
    <property type="match status" value="1"/>
</dbReference>
<evidence type="ECO:0000256" key="5">
    <source>
        <dbReference type="ARBA" id="ARBA00023204"/>
    </source>
</evidence>
<evidence type="ECO:0000256" key="1">
    <source>
        <dbReference type="ARBA" id="ARBA00022763"/>
    </source>
</evidence>
<evidence type="ECO:0000256" key="2">
    <source>
        <dbReference type="ARBA" id="ARBA00022801"/>
    </source>
</evidence>
<dbReference type="GO" id="GO:0005524">
    <property type="term" value="F:ATP binding"/>
    <property type="evidence" value="ECO:0007669"/>
    <property type="project" value="InterPro"/>
</dbReference>
<evidence type="ECO:0000256" key="4">
    <source>
        <dbReference type="ARBA" id="ARBA00023125"/>
    </source>
</evidence>
<dbReference type="EC" id="3.6.4.12" evidence="7"/>
<dbReference type="Pfam" id="PF00270">
    <property type="entry name" value="DEAD"/>
    <property type="match status" value="1"/>
</dbReference>
<feature type="domain" description="Helicase ATP-binding" evidence="6">
    <location>
        <begin position="93"/>
        <end position="167"/>
    </location>
</feature>
<keyword evidence="4" id="KW-0238">DNA-binding</keyword>
<dbReference type="AlphaFoldDB" id="A0A379T337"/>
<dbReference type="PANTHER" id="PTHR47964:SF1">
    <property type="entry name" value="ATP-DEPENDENT DNA HELICASE HOMOLOG RECG, CHLOROPLASTIC"/>
    <property type="match status" value="1"/>
</dbReference>
<keyword evidence="1" id="KW-0227">DNA damage</keyword>
<dbReference type="InterPro" id="IPR011545">
    <property type="entry name" value="DEAD/DEAH_box_helicase_dom"/>
</dbReference>
<dbReference type="GO" id="GO:0006281">
    <property type="term" value="P:DNA repair"/>
    <property type="evidence" value="ECO:0007669"/>
    <property type="project" value="UniProtKB-KW"/>
</dbReference>
<protein>
    <submittedName>
        <fullName evidence="7">ATP-dependent DNA helicase</fullName>
        <ecNumber evidence="7">3.6.1.-</ecNumber>
        <ecNumber evidence="7">3.6.4.12</ecNumber>
    </submittedName>
</protein>
<dbReference type="InterPro" id="IPR027417">
    <property type="entry name" value="P-loop_NTPase"/>
</dbReference>
<evidence type="ECO:0000259" key="6">
    <source>
        <dbReference type="PROSITE" id="PS51192"/>
    </source>
</evidence>
<keyword evidence="3 7" id="KW-0547">Nucleotide-binding</keyword>
<reference evidence="7 8" key="1">
    <citation type="submission" date="2018-06" db="EMBL/GenBank/DDBJ databases">
        <authorList>
            <consortium name="Pathogen Informatics"/>
            <person name="Doyle S."/>
        </authorList>
    </citation>
    <scope>NUCLEOTIDE SEQUENCE [LARGE SCALE GENOMIC DNA]</scope>
    <source>
        <strain evidence="7 8">NCTC8297</strain>
    </source>
</reference>
<dbReference type="EMBL" id="UGXG01000002">
    <property type="protein sequence ID" value="SUG45067.1"/>
    <property type="molecule type" value="Genomic_DNA"/>
</dbReference>